<sequence length="237" mass="24653">MAHHGKRIQDARKAIERTKLYPLDEAVKLVKANAKAKFDETVELALGLGVDPKHADQMVRGVVNLPNGTGRTLRVAVFARGAKADEAREAGADVVGAEDLVAAVQGGTIDFDRCIATPDMMPLVGRLGKVLGPRGLMPNPKVGTVTMDVKSAVVASKGGAVEFRAEKAGIVQGSVGKASFGDDKIAENIRAFVDAVNRAKPAGAKGHYLLRAAVSSTMGPGVRVDLATLHTAVSVGT</sequence>
<reference evidence="13 14" key="1">
    <citation type="submission" date="2018-06" db="EMBL/GenBank/DDBJ databases">
        <title>Genomic Encyclopedia of Type Strains, Phase IV (KMG-IV): sequencing the most valuable type-strain genomes for metagenomic binning, comparative biology and taxonomic classification.</title>
        <authorList>
            <person name="Goeker M."/>
        </authorList>
    </citation>
    <scope>NUCLEOTIDE SEQUENCE [LARGE SCALE GENOMIC DNA]</scope>
    <source>
        <strain evidence="13 14">DSM 24875</strain>
    </source>
</reference>
<keyword evidence="7 11" id="KW-0689">Ribosomal protein</keyword>
<dbReference type="SUPFAM" id="SSF56808">
    <property type="entry name" value="Ribosomal protein L1"/>
    <property type="match status" value="1"/>
</dbReference>
<dbReference type="InterPro" id="IPR005878">
    <property type="entry name" value="Ribosom_uL1_bac-type"/>
</dbReference>
<gene>
    <name evidence="11" type="primary">rplA</name>
    <name evidence="13" type="ORF">DFR50_122103</name>
</gene>
<dbReference type="HAMAP" id="MF_01318_B">
    <property type="entry name" value="Ribosomal_uL1_B"/>
    <property type="match status" value="1"/>
</dbReference>
<evidence type="ECO:0000256" key="2">
    <source>
        <dbReference type="ARBA" id="ARBA00022491"/>
    </source>
</evidence>
<dbReference type="Pfam" id="PF00687">
    <property type="entry name" value="Ribosomal_L1"/>
    <property type="match status" value="1"/>
</dbReference>
<keyword evidence="6 11" id="KW-0694">RNA-binding</keyword>
<evidence type="ECO:0000313" key="14">
    <source>
        <dbReference type="Proteomes" id="UP000253529"/>
    </source>
</evidence>
<comment type="caution">
    <text evidence="13">The sequence shown here is derived from an EMBL/GenBank/DDBJ whole genome shotgun (WGS) entry which is preliminary data.</text>
</comment>
<evidence type="ECO:0000256" key="5">
    <source>
        <dbReference type="ARBA" id="ARBA00022845"/>
    </source>
</evidence>
<dbReference type="GO" id="GO:0022625">
    <property type="term" value="C:cytosolic large ribosomal subunit"/>
    <property type="evidence" value="ECO:0007669"/>
    <property type="project" value="TreeGrafter"/>
</dbReference>
<dbReference type="OrthoDB" id="9803740at2"/>
<dbReference type="PIRSF" id="PIRSF002155">
    <property type="entry name" value="Ribosomal_L1"/>
    <property type="match status" value="1"/>
</dbReference>
<dbReference type="AlphaFoldDB" id="A0A366F553"/>
<evidence type="ECO:0000256" key="9">
    <source>
        <dbReference type="ARBA" id="ARBA00035241"/>
    </source>
</evidence>
<dbReference type="Proteomes" id="UP000253529">
    <property type="component" value="Unassembled WGS sequence"/>
</dbReference>
<evidence type="ECO:0000256" key="7">
    <source>
        <dbReference type="ARBA" id="ARBA00022980"/>
    </source>
</evidence>
<keyword evidence="5 11" id="KW-0810">Translation regulation</keyword>
<evidence type="ECO:0000256" key="12">
    <source>
        <dbReference type="RuleBase" id="RU000659"/>
    </source>
</evidence>
<protein>
    <recommendedName>
        <fullName evidence="9 11">Large ribosomal subunit protein uL1</fullName>
    </recommendedName>
</protein>
<evidence type="ECO:0000313" key="13">
    <source>
        <dbReference type="EMBL" id="RBP09266.1"/>
    </source>
</evidence>
<dbReference type="CDD" id="cd00403">
    <property type="entry name" value="Ribosomal_L1"/>
    <property type="match status" value="1"/>
</dbReference>
<comment type="similarity">
    <text evidence="1 11 12">Belongs to the universal ribosomal protein uL1 family.</text>
</comment>
<evidence type="ECO:0000256" key="11">
    <source>
        <dbReference type="HAMAP-Rule" id="MF_01318"/>
    </source>
</evidence>
<dbReference type="InterPro" id="IPR023673">
    <property type="entry name" value="Ribosomal_uL1_CS"/>
</dbReference>
<dbReference type="InterPro" id="IPR016095">
    <property type="entry name" value="Ribosomal_uL1_3-a/b-sand"/>
</dbReference>
<dbReference type="FunFam" id="3.40.50.790:FF:000001">
    <property type="entry name" value="50S ribosomal protein L1"/>
    <property type="match status" value="1"/>
</dbReference>
<dbReference type="Gene3D" id="3.30.190.20">
    <property type="match status" value="1"/>
</dbReference>
<keyword evidence="14" id="KW-1185">Reference proteome</keyword>
<evidence type="ECO:0000256" key="1">
    <source>
        <dbReference type="ARBA" id="ARBA00010531"/>
    </source>
</evidence>
<dbReference type="GO" id="GO:0006412">
    <property type="term" value="P:translation"/>
    <property type="evidence" value="ECO:0007669"/>
    <property type="project" value="UniProtKB-UniRule"/>
</dbReference>
<comment type="function">
    <text evidence="11">Binds directly to 23S rRNA. The L1 stalk is quite mobile in the ribosome, and is involved in E site tRNA release.</text>
</comment>
<dbReference type="PANTHER" id="PTHR36427:SF3">
    <property type="entry name" value="LARGE RIBOSOMAL SUBUNIT PROTEIN UL1M"/>
    <property type="match status" value="1"/>
</dbReference>
<evidence type="ECO:0000256" key="6">
    <source>
        <dbReference type="ARBA" id="ARBA00022884"/>
    </source>
</evidence>
<keyword evidence="8 11" id="KW-0687">Ribonucleoprotein</keyword>
<dbReference type="PANTHER" id="PTHR36427">
    <property type="entry name" value="54S RIBOSOMAL PROTEIN L1, MITOCHONDRIAL"/>
    <property type="match status" value="1"/>
</dbReference>
<dbReference type="InterPro" id="IPR028364">
    <property type="entry name" value="Ribosomal_uL1/biogenesis"/>
</dbReference>
<comment type="subunit">
    <text evidence="11">Part of the 50S ribosomal subunit.</text>
</comment>
<evidence type="ECO:0000256" key="4">
    <source>
        <dbReference type="ARBA" id="ARBA00022730"/>
    </source>
</evidence>
<dbReference type="GO" id="GO:0019843">
    <property type="term" value="F:rRNA binding"/>
    <property type="evidence" value="ECO:0007669"/>
    <property type="project" value="UniProtKB-UniRule"/>
</dbReference>
<accession>A0A366F553</accession>
<dbReference type="EMBL" id="QNRK01000022">
    <property type="protein sequence ID" value="RBP09266.1"/>
    <property type="molecule type" value="Genomic_DNA"/>
</dbReference>
<name>A0A366F553_9HYPH</name>
<evidence type="ECO:0000256" key="10">
    <source>
        <dbReference type="ARBA" id="ARBA00059110"/>
    </source>
</evidence>
<proteinExistence type="inferred from homology"/>
<dbReference type="InterPro" id="IPR002143">
    <property type="entry name" value="Ribosomal_uL1"/>
</dbReference>
<dbReference type="GO" id="GO:0006417">
    <property type="term" value="P:regulation of translation"/>
    <property type="evidence" value="ECO:0007669"/>
    <property type="project" value="UniProtKB-KW"/>
</dbReference>
<organism evidence="13 14">
    <name type="scientific">Roseiarcus fermentans</name>
    <dbReference type="NCBI Taxonomy" id="1473586"/>
    <lineage>
        <taxon>Bacteria</taxon>
        <taxon>Pseudomonadati</taxon>
        <taxon>Pseudomonadota</taxon>
        <taxon>Alphaproteobacteria</taxon>
        <taxon>Hyphomicrobiales</taxon>
        <taxon>Roseiarcaceae</taxon>
        <taxon>Roseiarcus</taxon>
    </lineage>
</organism>
<dbReference type="RefSeq" id="WP_113890876.1">
    <property type="nucleotide sequence ID" value="NZ_QNRK01000022.1"/>
</dbReference>
<dbReference type="Gene3D" id="3.40.50.790">
    <property type="match status" value="1"/>
</dbReference>
<dbReference type="PROSITE" id="PS01199">
    <property type="entry name" value="RIBOSOMAL_L1"/>
    <property type="match status" value="1"/>
</dbReference>
<dbReference type="InterPro" id="IPR023674">
    <property type="entry name" value="Ribosomal_uL1-like"/>
</dbReference>
<keyword evidence="4 11" id="KW-0699">rRNA-binding</keyword>
<keyword evidence="2 11" id="KW-0678">Repressor</keyword>
<comment type="function">
    <text evidence="10 11">Protein L1 is also a translational repressor protein, it controls the translation of the L11 operon by binding to its mRNA.</text>
</comment>
<dbReference type="NCBIfam" id="TIGR01169">
    <property type="entry name" value="rplA_bact"/>
    <property type="match status" value="1"/>
</dbReference>
<dbReference type="GO" id="GO:0003735">
    <property type="term" value="F:structural constituent of ribosome"/>
    <property type="evidence" value="ECO:0007669"/>
    <property type="project" value="InterPro"/>
</dbReference>
<keyword evidence="3 11" id="KW-0820">tRNA-binding</keyword>
<evidence type="ECO:0000256" key="3">
    <source>
        <dbReference type="ARBA" id="ARBA00022555"/>
    </source>
</evidence>
<dbReference type="GO" id="GO:0000049">
    <property type="term" value="F:tRNA binding"/>
    <property type="evidence" value="ECO:0007669"/>
    <property type="project" value="UniProtKB-KW"/>
</dbReference>
<evidence type="ECO:0000256" key="8">
    <source>
        <dbReference type="ARBA" id="ARBA00023274"/>
    </source>
</evidence>